<organism evidence="2 3">
    <name type="scientific">Romanomermis culicivorax</name>
    <name type="common">Nematode worm</name>
    <dbReference type="NCBI Taxonomy" id="13658"/>
    <lineage>
        <taxon>Eukaryota</taxon>
        <taxon>Metazoa</taxon>
        <taxon>Ecdysozoa</taxon>
        <taxon>Nematoda</taxon>
        <taxon>Enoplea</taxon>
        <taxon>Dorylaimia</taxon>
        <taxon>Mermithida</taxon>
        <taxon>Mermithoidea</taxon>
        <taxon>Mermithidae</taxon>
        <taxon>Romanomermis</taxon>
    </lineage>
</organism>
<reference evidence="3" key="1">
    <citation type="submission" date="2022-11" db="UniProtKB">
        <authorList>
            <consortium name="WormBaseParasite"/>
        </authorList>
    </citation>
    <scope>IDENTIFICATION</scope>
</reference>
<keyword evidence="1" id="KW-0812">Transmembrane</keyword>
<sequence length="66" mass="7613">MTIAARKREEFDVVASIIVCTSDYGLSPLFYMLSARWITRMLKIFDDRPPEKGRLTLKDPLASLHK</sequence>
<proteinExistence type="predicted"/>
<name>A0A915HJT7_ROMCU</name>
<dbReference type="AlphaFoldDB" id="A0A915HJT7"/>
<keyword evidence="1" id="KW-1133">Transmembrane helix</keyword>
<keyword evidence="1" id="KW-0472">Membrane</keyword>
<accession>A0A915HJT7</accession>
<evidence type="ECO:0000256" key="1">
    <source>
        <dbReference type="SAM" id="Phobius"/>
    </source>
</evidence>
<dbReference type="WBParaSite" id="nRc.2.0.1.t01846-RA">
    <property type="protein sequence ID" value="nRc.2.0.1.t01846-RA"/>
    <property type="gene ID" value="nRc.2.0.1.g01846"/>
</dbReference>
<feature type="transmembrane region" description="Helical" evidence="1">
    <location>
        <begin position="13"/>
        <end position="33"/>
    </location>
</feature>
<evidence type="ECO:0000313" key="2">
    <source>
        <dbReference type="Proteomes" id="UP000887565"/>
    </source>
</evidence>
<protein>
    <submittedName>
        <fullName evidence="3">Uncharacterized protein</fullName>
    </submittedName>
</protein>
<dbReference type="Proteomes" id="UP000887565">
    <property type="component" value="Unplaced"/>
</dbReference>
<keyword evidence="2" id="KW-1185">Reference proteome</keyword>
<evidence type="ECO:0000313" key="3">
    <source>
        <dbReference type="WBParaSite" id="nRc.2.0.1.t01846-RA"/>
    </source>
</evidence>